<proteinExistence type="predicted"/>
<dbReference type="Pfam" id="PF13490">
    <property type="entry name" value="zf-HC2"/>
    <property type="match status" value="1"/>
</dbReference>
<evidence type="ECO:0000313" key="4">
    <source>
        <dbReference type="EMBL" id="MCY1078037.1"/>
    </source>
</evidence>
<dbReference type="SUPFAM" id="SSF48452">
    <property type="entry name" value="TPR-like"/>
    <property type="match status" value="2"/>
</dbReference>
<feature type="domain" description="Putative zinc-finger" evidence="3">
    <location>
        <begin position="3"/>
        <end position="35"/>
    </location>
</feature>
<evidence type="ECO:0000259" key="2">
    <source>
        <dbReference type="Pfam" id="PF12770"/>
    </source>
</evidence>
<feature type="domain" description="CHAT" evidence="2">
    <location>
        <begin position="807"/>
        <end position="966"/>
    </location>
</feature>
<comment type="caution">
    <text evidence="4">The sequence shown here is derived from an EMBL/GenBank/DDBJ whole genome shotgun (WGS) entry which is preliminary data.</text>
</comment>
<dbReference type="Gene3D" id="1.25.40.10">
    <property type="entry name" value="Tetratricopeptide repeat domain"/>
    <property type="match status" value="2"/>
</dbReference>
<dbReference type="InterPro" id="IPR027383">
    <property type="entry name" value="Znf_put"/>
</dbReference>
<dbReference type="InterPro" id="IPR041916">
    <property type="entry name" value="Anti_sigma_zinc_sf"/>
</dbReference>
<dbReference type="Pfam" id="PF12770">
    <property type="entry name" value="CHAT"/>
    <property type="match status" value="1"/>
</dbReference>
<sequence length="979" mass="106142">MTDACQRVHALVDGELAPDEAQRVRLHLATCAVCQDELGRLLQLKALAQELVAPVAPGAPSTPPKQSRAFQPRWSRYARHGGLAVLVTAIASAALLFVLPQARGPRAELLWRTGAPTRSLELRSSYPGADLYHPYDTLRAGGPGAQEVVPLSEMARLEEAGDLRGIAAAYLLRMDAESAAPYLARAGDSPDVETDRAVVDLLRGDTSEALRRLDAVLQQAPRHSQAMWNRALALTRLDLELTAAEQFEAVAALGEQGWAEEARQRAEALRAHATQGQEHWQGALKAGEALVAHASIPSAEQLQQTPGLFRLYFYDALRTARTVEELRALFPMAETLDALQGGTVLRDAVRGAESRDLRRRAPLSEDYARLVRREPIPGGVPAFLERLRAAREDNLLLGALLHAGTVAANLEEYQRLATATRDPWFLLLAEHEQAKVLLSRGELLQAEQHLLAALKQCGESPVAYRCAQIEREVATLYRQLHRPAEAVQHAQAAWRWNRKDGAWGLDGLVLLELGQLSRFRHQPALSRAYLHEALAREPRRCELRHFVFANSASAHLNALEVDEARGDIDAALKCPGTLSPSGAQALADLARLRPSPGDAEHFTKGVAKLRASGSLNAGQLALLTQSEGRFLIEQDRPAGEALLRRSLSEAAQLPRWNVDARKARAYSYASLLFAAGKAREFDRVFSLLAEELGGALPEQCILGVALDVERTLVVVRGVDGQLHGRYDDRRTGPVGNVAGLIPEELLAPLRACERVVVAARPPLHGRSGMLPPDIAWSYFLPRPKPQASPAVPARRLVVANVEPPPGLALAPLRGWGPPPPGGMLLSGAAATPSRVLEAMARATEVEIHAHGLVNLGISDASLLVLTPESDGRYALTAGEVRARRLEGAPLVILAACRAAHTAPTSHEPFNLPVAFLEAGARAVLAATVDIPDEQAVRFFEAVRARIQAGQPVAVALRDERVSWLKRSGSEWVQAVLAFE</sequence>
<dbReference type="InterPro" id="IPR011990">
    <property type="entry name" value="TPR-like_helical_dom_sf"/>
</dbReference>
<accession>A0ABT4AAT8</accession>
<gene>
    <name evidence="4" type="ORF">OV287_26540</name>
</gene>
<feature type="transmembrane region" description="Helical" evidence="1">
    <location>
        <begin position="77"/>
        <end position="99"/>
    </location>
</feature>
<evidence type="ECO:0000256" key="1">
    <source>
        <dbReference type="SAM" id="Phobius"/>
    </source>
</evidence>
<keyword evidence="1" id="KW-1133">Transmembrane helix</keyword>
<dbReference type="InterPro" id="IPR024983">
    <property type="entry name" value="CHAT_dom"/>
</dbReference>
<evidence type="ECO:0000259" key="3">
    <source>
        <dbReference type="Pfam" id="PF13490"/>
    </source>
</evidence>
<dbReference type="Gene3D" id="1.10.10.1320">
    <property type="entry name" value="Anti-sigma factor, zinc-finger domain"/>
    <property type="match status" value="1"/>
</dbReference>
<protein>
    <submittedName>
        <fullName evidence="4">CHAT domain-containing protein</fullName>
    </submittedName>
</protein>
<dbReference type="RefSeq" id="WP_267536833.1">
    <property type="nucleotide sequence ID" value="NZ_JAPNKA010000001.1"/>
</dbReference>
<keyword evidence="5" id="KW-1185">Reference proteome</keyword>
<dbReference type="EMBL" id="JAPNKA010000001">
    <property type="protein sequence ID" value="MCY1078037.1"/>
    <property type="molecule type" value="Genomic_DNA"/>
</dbReference>
<organism evidence="4 5">
    <name type="scientific">Archangium lansingense</name>
    <dbReference type="NCBI Taxonomy" id="2995310"/>
    <lineage>
        <taxon>Bacteria</taxon>
        <taxon>Pseudomonadati</taxon>
        <taxon>Myxococcota</taxon>
        <taxon>Myxococcia</taxon>
        <taxon>Myxococcales</taxon>
        <taxon>Cystobacterineae</taxon>
        <taxon>Archangiaceae</taxon>
        <taxon>Archangium</taxon>
    </lineage>
</organism>
<reference evidence="4 5" key="1">
    <citation type="submission" date="2022-11" db="EMBL/GenBank/DDBJ databases">
        <title>Minimal conservation of predation-associated metabolite biosynthetic gene clusters underscores biosynthetic potential of Myxococcota including descriptions for ten novel species: Archangium lansinium sp. nov., Myxococcus landrumus sp. nov., Nannocystis bai.</title>
        <authorList>
            <person name="Ahearne A."/>
            <person name="Stevens C."/>
            <person name="Phillips K."/>
        </authorList>
    </citation>
    <scope>NUCLEOTIDE SEQUENCE [LARGE SCALE GENOMIC DNA]</scope>
    <source>
        <strain evidence="4 5">MIWBW</strain>
    </source>
</reference>
<keyword evidence="1" id="KW-0812">Transmembrane</keyword>
<evidence type="ECO:0000313" key="5">
    <source>
        <dbReference type="Proteomes" id="UP001207654"/>
    </source>
</evidence>
<dbReference type="Proteomes" id="UP001207654">
    <property type="component" value="Unassembled WGS sequence"/>
</dbReference>
<keyword evidence="1" id="KW-0472">Membrane</keyword>
<name>A0ABT4AAT8_9BACT</name>